<dbReference type="EMBL" id="NKQK01000012">
    <property type="protein sequence ID" value="PSS15770.1"/>
    <property type="molecule type" value="Genomic_DNA"/>
</dbReference>
<gene>
    <name evidence="6" type="ORF">CEY00_Acc13262</name>
</gene>
<evidence type="ECO:0000256" key="4">
    <source>
        <dbReference type="SAM" id="MobiDB-lite"/>
    </source>
</evidence>
<dbReference type="InParanoid" id="A0A2R6QVI7"/>
<name>A0A2R6QVI7_ACTCC</name>
<dbReference type="Pfam" id="PF02002">
    <property type="entry name" value="TFIIE_alpha"/>
    <property type="match status" value="1"/>
</dbReference>
<proteinExistence type="inferred from homology"/>
<dbReference type="SMART" id="SM00531">
    <property type="entry name" value="TFIIE"/>
    <property type="match status" value="1"/>
</dbReference>
<dbReference type="Gramene" id="PSS15770">
    <property type="protein sequence ID" value="PSS15770"/>
    <property type="gene ID" value="CEY00_Acc13262"/>
</dbReference>
<sequence length="460" mass="51828">MSVEPFNRLVKLAARAFYDDKSAKTERSDDKGFAVVVLDALTRRQWVREENLAKDLKLNLKKLRKTLHFFEEEKLITRCYRKESTKGAKLYSAAVAAAAGHQTSRDGDDKIKLHTQSYCCLDYAQVYDVVRYKLHHMKKKLKDELENKNSVQEYICPNCRKRYDAFDAPRLFSIADDSFHCESCNGEVVADSQKFANQESGDGDDNATRQHCDKLKDLLQKLDVQLKPLTDQLSILKDLPAPEFGSLQAWEVRANGDFSAGEPFKYLLGLGFGGTTMPTVGETKVEVAFLGSAEKEENIKSDGAKSAAKPLPPWMIKQGMNLTEEQRGKVKVEAMTEGTSTALDSSDDKEQTTEEVNMKCLQDEYAKAYYATLLQRQQEQAAAIHREQELSNTDMSDGVKGIYSERQVGMKSKHDDFDDVEWDDALPSGNTRESCEPEGKSFHDQEGALGDEDDTDWEEG</sequence>
<dbReference type="SUPFAM" id="SSF57783">
    <property type="entry name" value="Zinc beta-ribbon"/>
    <property type="match status" value="1"/>
</dbReference>
<accession>A0A2R6QVI7</accession>
<evidence type="ECO:0000313" key="6">
    <source>
        <dbReference type="EMBL" id="PSS15770.1"/>
    </source>
</evidence>
<dbReference type="PROSITE" id="PS51344">
    <property type="entry name" value="HTH_TFE_IIE"/>
    <property type="match status" value="1"/>
</dbReference>
<keyword evidence="2" id="KW-0805">Transcription regulation</keyword>
<dbReference type="FunCoup" id="A0A2R6QVI7">
    <property type="interactions" value="4146"/>
</dbReference>
<dbReference type="STRING" id="1590841.A0A2R6QVI7"/>
<organism evidence="6 7">
    <name type="scientific">Actinidia chinensis var. chinensis</name>
    <name type="common">Chinese soft-hair kiwi</name>
    <dbReference type="NCBI Taxonomy" id="1590841"/>
    <lineage>
        <taxon>Eukaryota</taxon>
        <taxon>Viridiplantae</taxon>
        <taxon>Streptophyta</taxon>
        <taxon>Embryophyta</taxon>
        <taxon>Tracheophyta</taxon>
        <taxon>Spermatophyta</taxon>
        <taxon>Magnoliopsida</taxon>
        <taxon>eudicotyledons</taxon>
        <taxon>Gunneridae</taxon>
        <taxon>Pentapetalae</taxon>
        <taxon>asterids</taxon>
        <taxon>Ericales</taxon>
        <taxon>Actinidiaceae</taxon>
        <taxon>Actinidia</taxon>
    </lineage>
</organism>
<evidence type="ECO:0000256" key="1">
    <source>
        <dbReference type="ARBA" id="ARBA00008947"/>
    </source>
</evidence>
<keyword evidence="7" id="KW-1185">Reference proteome</keyword>
<dbReference type="OrthoDB" id="361102at2759"/>
<protein>
    <submittedName>
        <fullName evidence="6">General transcription factor IIE subunit 1 like</fullName>
    </submittedName>
</protein>
<feature type="domain" description="HTH TFE/IIEalpha-type" evidence="5">
    <location>
        <begin position="6"/>
        <end position="131"/>
    </location>
</feature>
<dbReference type="InterPro" id="IPR017919">
    <property type="entry name" value="TFIIE/TFIIEa_HTH"/>
</dbReference>
<dbReference type="AlphaFoldDB" id="A0A2R6QVI7"/>
<feature type="compositionally biased region" description="Acidic residues" evidence="4">
    <location>
        <begin position="449"/>
        <end position="460"/>
    </location>
</feature>
<dbReference type="InterPro" id="IPR039997">
    <property type="entry name" value="TFE"/>
</dbReference>
<evidence type="ECO:0000313" key="7">
    <source>
        <dbReference type="Proteomes" id="UP000241394"/>
    </source>
</evidence>
<feature type="region of interest" description="Disordered" evidence="4">
    <location>
        <begin position="406"/>
        <end position="460"/>
    </location>
</feature>
<comment type="caution">
    <text evidence="6">The sequence shown here is derived from an EMBL/GenBank/DDBJ whole genome shotgun (WGS) entry which is preliminary data.</text>
</comment>
<dbReference type="Proteomes" id="UP000241394">
    <property type="component" value="Chromosome LG12"/>
</dbReference>
<dbReference type="PANTHER" id="PTHR13097">
    <property type="entry name" value="TRANSCRIPTION INITIATION FACTOR IIE, ALPHA SUBUNIT"/>
    <property type="match status" value="1"/>
</dbReference>
<dbReference type="PANTHER" id="PTHR13097:SF7">
    <property type="entry name" value="GENERAL TRANSCRIPTION FACTOR IIE SUBUNIT 1"/>
    <property type="match status" value="1"/>
</dbReference>
<dbReference type="FunFam" id="3.30.40.10:FF:000269">
    <property type="entry name" value="Transcription initiation factor IIE subunit alpha"/>
    <property type="match status" value="1"/>
</dbReference>
<dbReference type="InterPro" id="IPR013083">
    <property type="entry name" value="Znf_RING/FYVE/PHD"/>
</dbReference>
<dbReference type="InterPro" id="IPR024550">
    <property type="entry name" value="TFIIEa/SarR/Rpc3_HTH_dom"/>
</dbReference>
<evidence type="ECO:0000256" key="3">
    <source>
        <dbReference type="ARBA" id="ARBA00023163"/>
    </source>
</evidence>
<dbReference type="Gene3D" id="3.30.40.10">
    <property type="entry name" value="Zinc/RING finger domain, C3HC4 (zinc finger)"/>
    <property type="match status" value="1"/>
</dbReference>
<feature type="compositionally biased region" description="Basic and acidic residues" evidence="4">
    <location>
        <begin position="433"/>
        <end position="446"/>
    </location>
</feature>
<reference evidence="6 7" key="1">
    <citation type="submission" date="2017-07" db="EMBL/GenBank/DDBJ databases">
        <title>An improved, manually edited Actinidia chinensis var. chinensis (kiwifruit) genome highlights the challenges associated with draft genomes and gene prediction in plants.</title>
        <authorList>
            <person name="Pilkington S."/>
            <person name="Crowhurst R."/>
            <person name="Hilario E."/>
            <person name="Nardozza S."/>
            <person name="Fraser L."/>
            <person name="Peng Y."/>
            <person name="Gunaseelan K."/>
            <person name="Simpson R."/>
            <person name="Tahir J."/>
            <person name="Deroles S."/>
            <person name="Templeton K."/>
            <person name="Luo Z."/>
            <person name="Davy M."/>
            <person name="Cheng C."/>
            <person name="Mcneilage M."/>
            <person name="Scaglione D."/>
            <person name="Liu Y."/>
            <person name="Zhang Q."/>
            <person name="Datson P."/>
            <person name="De Silva N."/>
            <person name="Gardiner S."/>
            <person name="Bassett H."/>
            <person name="Chagne D."/>
            <person name="Mccallum J."/>
            <person name="Dzierzon H."/>
            <person name="Deng C."/>
            <person name="Wang Y.-Y."/>
            <person name="Barron N."/>
            <person name="Manako K."/>
            <person name="Bowen J."/>
            <person name="Foster T."/>
            <person name="Erridge Z."/>
            <person name="Tiffin H."/>
            <person name="Waite C."/>
            <person name="Davies K."/>
            <person name="Grierson E."/>
            <person name="Laing W."/>
            <person name="Kirk R."/>
            <person name="Chen X."/>
            <person name="Wood M."/>
            <person name="Montefiori M."/>
            <person name="Brummell D."/>
            <person name="Schwinn K."/>
            <person name="Catanach A."/>
            <person name="Fullerton C."/>
            <person name="Li D."/>
            <person name="Meiyalaghan S."/>
            <person name="Nieuwenhuizen N."/>
            <person name="Read N."/>
            <person name="Prakash R."/>
            <person name="Hunter D."/>
            <person name="Zhang H."/>
            <person name="Mckenzie M."/>
            <person name="Knabel M."/>
            <person name="Harris A."/>
            <person name="Allan A."/>
            <person name="Chen A."/>
            <person name="Janssen B."/>
            <person name="Plunkett B."/>
            <person name="Dwamena C."/>
            <person name="Voogd C."/>
            <person name="Leif D."/>
            <person name="Lafferty D."/>
            <person name="Souleyre E."/>
            <person name="Varkonyi-Gasic E."/>
            <person name="Gambi F."/>
            <person name="Hanley J."/>
            <person name="Yao J.-L."/>
            <person name="Cheung J."/>
            <person name="David K."/>
            <person name="Warren B."/>
            <person name="Marsh K."/>
            <person name="Snowden K."/>
            <person name="Lin-Wang K."/>
            <person name="Brian L."/>
            <person name="Martinez-Sanchez M."/>
            <person name="Wang M."/>
            <person name="Ileperuma N."/>
            <person name="Macnee N."/>
            <person name="Campin R."/>
            <person name="Mcatee P."/>
            <person name="Drummond R."/>
            <person name="Espley R."/>
            <person name="Ireland H."/>
            <person name="Wu R."/>
            <person name="Atkinson R."/>
            <person name="Karunairetnam S."/>
            <person name="Bulley S."/>
            <person name="Chunkath S."/>
            <person name="Hanley Z."/>
            <person name="Storey R."/>
            <person name="Thrimawithana A."/>
            <person name="Thomson S."/>
            <person name="David C."/>
            <person name="Testolin R."/>
        </authorList>
    </citation>
    <scope>NUCLEOTIDE SEQUENCE [LARGE SCALE GENOMIC DNA]</scope>
    <source>
        <strain evidence="7">cv. Red5</strain>
        <tissue evidence="6">Young leaf</tissue>
    </source>
</reference>
<dbReference type="GO" id="GO:0006367">
    <property type="term" value="P:transcription initiation at RNA polymerase II promoter"/>
    <property type="evidence" value="ECO:0007669"/>
    <property type="project" value="InterPro"/>
</dbReference>
<dbReference type="GO" id="GO:0005673">
    <property type="term" value="C:transcription factor TFIIE complex"/>
    <property type="evidence" value="ECO:0007669"/>
    <property type="project" value="TreeGrafter"/>
</dbReference>
<evidence type="ECO:0000259" key="5">
    <source>
        <dbReference type="PROSITE" id="PS51344"/>
    </source>
</evidence>
<dbReference type="InterPro" id="IPR002853">
    <property type="entry name" value="TFIIE_asu"/>
</dbReference>
<evidence type="ECO:0000256" key="2">
    <source>
        <dbReference type="ARBA" id="ARBA00023015"/>
    </source>
</evidence>
<reference evidence="7" key="2">
    <citation type="journal article" date="2018" name="BMC Genomics">
        <title>A manually annotated Actinidia chinensis var. chinensis (kiwifruit) genome highlights the challenges associated with draft genomes and gene prediction in plants.</title>
        <authorList>
            <person name="Pilkington S.M."/>
            <person name="Crowhurst R."/>
            <person name="Hilario E."/>
            <person name="Nardozza S."/>
            <person name="Fraser L."/>
            <person name="Peng Y."/>
            <person name="Gunaseelan K."/>
            <person name="Simpson R."/>
            <person name="Tahir J."/>
            <person name="Deroles S.C."/>
            <person name="Templeton K."/>
            <person name="Luo Z."/>
            <person name="Davy M."/>
            <person name="Cheng C."/>
            <person name="McNeilage M."/>
            <person name="Scaglione D."/>
            <person name="Liu Y."/>
            <person name="Zhang Q."/>
            <person name="Datson P."/>
            <person name="De Silva N."/>
            <person name="Gardiner S.E."/>
            <person name="Bassett H."/>
            <person name="Chagne D."/>
            <person name="McCallum J."/>
            <person name="Dzierzon H."/>
            <person name="Deng C."/>
            <person name="Wang Y.Y."/>
            <person name="Barron L."/>
            <person name="Manako K."/>
            <person name="Bowen J."/>
            <person name="Foster T.M."/>
            <person name="Erridge Z.A."/>
            <person name="Tiffin H."/>
            <person name="Waite C.N."/>
            <person name="Davies K.M."/>
            <person name="Grierson E.P."/>
            <person name="Laing W.A."/>
            <person name="Kirk R."/>
            <person name="Chen X."/>
            <person name="Wood M."/>
            <person name="Montefiori M."/>
            <person name="Brummell D.A."/>
            <person name="Schwinn K.E."/>
            <person name="Catanach A."/>
            <person name="Fullerton C."/>
            <person name="Li D."/>
            <person name="Meiyalaghan S."/>
            <person name="Nieuwenhuizen N."/>
            <person name="Read N."/>
            <person name="Prakash R."/>
            <person name="Hunter D."/>
            <person name="Zhang H."/>
            <person name="McKenzie M."/>
            <person name="Knabel M."/>
            <person name="Harris A."/>
            <person name="Allan A.C."/>
            <person name="Gleave A."/>
            <person name="Chen A."/>
            <person name="Janssen B.J."/>
            <person name="Plunkett B."/>
            <person name="Ampomah-Dwamena C."/>
            <person name="Voogd C."/>
            <person name="Leif D."/>
            <person name="Lafferty D."/>
            <person name="Souleyre E.J.F."/>
            <person name="Varkonyi-Gasic E."/>
            <person name="Gambi F."/>
            <person name="Hanley J."/>
            <person name="Yao J.L."/>
            <person name="Cheung J."/>
            <person name="David K.M."/>
            <person name="Warren B."/>
            <person name="Marsh K."/>
            <person name="Snowden K.C."/>
            <person name="Lin-Wang K."/>
            <person name="Brian L."/>
            <person name="Martinez-Sanchez M."/>
            <person name="Wang M."/>
            <person name="Ileperuma N."/>
            <person name="Macnee N."/>
            <person name="Campin R."/>
            <person name="McAtee P."/>
            <person name="Drummond R.S.M."/>
            <person name="Espley R.V."/>
            <person name="Ireland H.S."/>
            <person name="Wu R."/>
            <person name="Atkinson R.G."/>
            <person name="Karunairetnam S."/>
            <person name="Bulley S."/>
            <person name="Chunkath S."/>
            <person name="Hanley Z."/>
            <person name="Storey R."/>
            <person name="Thrimawithana A.H."/>
            <person name="Thomson S."/>
            <person name="David C."/>
            <person name="Testolin R."/>
            <person name="Huang H."/>
            <person name="Hellens R.P."/>
            <person name="Schaffer R.J."/>
        </authorList>
    </citation>
    <scope>NUCLEOTIDE SEQUENCE [LARGE SCALE GENOMIC DNA]</scope>
    <source>
        <strain evidence="7">cv. Red5</strain>
    </source>
</reference>
<comment type="similarity">
    <text evidence="1">Belongs to the TFIIE alpha subunit family.</text>
</comment>
<keyword evidence="3" id="KW-0804">Transcription</keyword>